<keyword evidence="1" id="KW-0732">Signal</keyword>
<protein>
    <recommendedName>
        <fullName evidence="4">Secreted protein</fullName>
    </recommendedName>
</protein>
<reference evidence="3" key="1">
    <citation type="journal article" date="2002" name="Science">
        <title>The draft genome of Ciona intestinalis: insights into chordate and vertebrate origins.</title>
        <authorList>
            <person name="Dehal P."/>
            <person name="Satou Y."/>
            <person name="Campbell R.K."/>
            <person name="Chapman J."/>
            <person name="Degnan B."/>
            <person name="De Tomaso A."/>
            <person name="Davidson B."/>
            <person name="Di Gregorio A."/>
            <person name="Gelpke M."/>
            <person name="Goodstein D.M."/>
            <person name="Harafuji N."/>
            <person name="Hastings K.E."/>
            <person name="Ho I."/>
            <person name="Hotta K."/>
            <person name="Huang W."/>
            <person name="Kawashima T."/>
            <person name="Lemaire P."/>
            <person name="Martinez D."/>
            <person name="Meinertzhagen I.A."/>
            <person name="Necula S."/>
            <person name="Nonaka M."/>
            <person name="Putnam N."/>
            <person name="Rash S."/>
            <person name="Saiga H."/>
            <person name="Satake M."/>
            <person name="Terry A."/>
            <person name="Yamada L."/>
            <person name="Wang H.G."/>
            <person name="Awazu S."/>
            <person name="Azumi K."/>
            <person name="Boore J."/>
            <person name="Branno M."/>
            <person name="Chin-Bow S."/>
            <person name="DeSantis R."/>
            <person name="Doyle S."/>
            <person name="Francino P."/>
            <person name="Keys D.N."/>
            <person name="Haga S."/>
            <person name="Hayashi H."/>
            <person name="Hino K."/>
            <person name="Imai K.S."/>
            <person name="Inaba K."/>
            <person name="Kano S."/>
            <person name="Kobayashi K."/>
            <person name="Kobayashi M."/>
            <person name="Lee B.I."/>
            <person name="Makabe K.W."/>
            <person name="Manohar C."/>
            <person name="Matassi G."/>
            <person name="Medina M."/>
            <person name="Mochizuki Y."/>
            <person name="Mount S."/>
            <person name="Morishita T."/>
            <person name="Miura S."/>
            <person name="Nakayama A."/>
            <person name="Nishizaka S."/>
            <person name="Nomoto H."/>
            <person name="Ohta F."/>
            <person name="Oishi K."/>
            <person name="Rigoutsos I."/>
            <person name="Sano M."/>
            <person name="Sasaki A."/>
            <person name="Sasakura Y."/>
            <person name="Shoguchi E."/>
            <person name="Shin-i T."/>
            <person name="Spagnuolo A."/>
            <person name="Stainier D."/>
            <person name="Suzuki M.M."/>
            <person name="Tassy O."/>
            <person name="Takatori N."/>
            <person name="Tokuoka M."/>
            <person name="Yagi K."/>
            <person name="Yoshizaki F."/>
            <person name="Wada S."/>
            <person name="Zhang C."/>
            <person name="Hyatt P.D."/>
            <person name="Larimer F."/>
            <person name="Detter C."/>
            <person name="Doggett N."/>
            <person name="Glavina T."/>
            <person name="Hawkins T."/>
            <person name="Richardson P."/>
            <person name="Lucas S."/>
            <person name="Kohara Y."/>
            <person name="Levine M."/>
            <person name="Satoh N."/>
            <person name="Rokhsar D.S."/>
        </authorList>
    </citation>
    <scope>NUCLEOTIDE SEQUENCE [LARGE SCALE GENOMIC DNA]</scope>
</reference>
<dbReference type="EMBL" id="EAAA01000828">
    <property type="status" value="NOT_ANNOTATED_CDS"/>
    <property type="molecule type" value="Genomic_DNA"/>
</dbReference>
<evidence type="ECO:0008006" key="4">
    <source>
        <dbReference type="Google" id="ProtNLM"/>
    </source>
</evidence>
<proteinExistence type="predicted"/>
<reference evidence="2" key="4">
    <citation type="submission" date="2025-09" db="UniProtKB">
        <authorList>
            <consortium name="Ensembl"/>
        </authorList>
    </citation>
    <scope>IDENTIFICATION</scope>
</reference>
<name>H2XV58_CIOIN</name>
<dbReference type="InParanoid" id="H2XV58"/>
<dbReference type="HOGENOM" id="CLU_3001565_0_0_1"/>
<reference evidence="2" key="2">
    <citation type="journal article" date="2008" name="Genome Biol.">
        <title>Improved genome assembly and evidence-based global gene model set for the chordate Ciona intestinalis: new insight into intron and operon populations.</title>
        <authorList>
            <person name="Satou Y."/>
            <person name="Mineta K."/>
            <person name="Ogasawara M."/>
            <person name="Sasakura Y."/>
            <person name="Shoguchi E."/>
            <person name="Ueno K."/>
            <person name="Yamada L."/>
            <person name="Matsumoto J."/>
            <person name="Wasserscheid J."/>
            <person name="Dewar K."/>
            <person name="Wiley G.B."/>
            <person name="Macmil S.L."/>
            <person name="Roe B.A."/>
            <person name="Zeller R.W."/>
            <person name="Hastings K.E."/>
            <person name="Lemaire P."/>
            <person name="Lindquist E."/>
            <person name="Endo T."/>
            <person name="Hotta K."/>
            <person name="Inaba K."/>
        </authorList>
    </citation>
    <scope>NUCLEOTIDE SEQUENCE [LARGE SCALE GENOMIC DNA]</scope>
    <source>
        <strain evidence="2">wild type</strain>
    </source>
</reference>
<dbReference type="AlphaFoldDB" id="H2XV58"/>
<reference evidence="2" key="3">
    <citation type="submission" date="2025-08" db="UniProtKB">
        <authorList>
            <consortium name="Ensembl"/>
        </authorList>
    </citation>
    <scope>IDENTIFICATION</scope>
</reference>
<evidence type="ECO:0000256" key="1">
    <source>
        <dbReference type="SAM" id="SignalP"/>
    </source>
</evidence>
<sequence>CYNSSLSSSVCFLVVVSSVVVDVSVEVCGVTASASPASGVPAFSLVDCSSVFDSDWS</sequence>
<organism evidence="2 3">
    <name type="scientific">Ciona intestinalis</name>
    <name type="common">Transparent sea squirt</name>
    <name type="synonym">Ascidia intestinalis</name>
    <dbReference type="NCBI Taxonomy" id="7719"/>
    <lineage>
        <taxon>Eukaryota</taxon>
        <taxon>Metazoa</taxon>
        <taxon>Chordata</taxon>
        <taxon>Tunicata</taxon>
        <taxon>Ascidiacea</taxon>
        <taxon>Phlebobranchia</taxon>
        <taxon>Cionidae</taxon>
        <taxon>Ciona</taxon>
    </lineage>
</organism>
<evidence type="ECO:0000313" key="3">
    <source>
        <dbReference type="Proteomes" id="UP000008144"/>
    </source>
</evidence>
<keyword evidence="3" id="KW-1185">Reference proteome</keyword>
<accession>H2XV58</accession>
<feature type="signal peptide" evidence="1">
    <location>
        <begin position="1"/>
        <end position="18"/>
    </location>
</feature>
<dbReference type="Ensembl" id="ENSCINT00000030525.1">
    <property type="protein sequence ID" value="ENSCINP00000033542.1"/>
    <property type="gene ID" value="ENSCING00000023816.1"/>
</dbReference>
<evidence type="ECO:0000313" key="2">
    <source>
        <dbReference type="Ensembl" id="ENSCINP00000033542.1"/>
    </source>
</evidence>
<feature type="chain" id="PRO_5003577862" description="Secreted protein" evidence="1">
    <location>
        <begin position="19"/>
        <end position="57"/>
    </location>
</feature>
<dbReference type="Proteomes" id="UP000008144">
    <property type="component" value="Chromosome 11"/>
</dbReference>